<comment type="catalytic activity">
    <reaction evidence="11 12">
        <text>ATP + H2O = ADP + phosphate + H(+)</text>
        <dbReference type="Rhea" id="RHEA:13065"/>
        <dbReference type="ChEBI" id="CHEBI:15377"/>
        <dbReference type="ChEBI" id="CHEBI:15378"/>
        <dbReference type="ChEBI" id="CHEBI:30616"/>
        <dbReference type="ChEBI" id="CHEBI:43474"/>
        <dbReference type="ChEBI" id="CHEBI:456216"/>
        <dbReference type="EC" id="5.6.2.4"/>
    </reaction>
</comment>
<feature type="binding site" evidence="12">
    <location>
        <position position="401"/>
    </location>
    <ligand>
        <name>Zn(2+)</name>
        <dbReference type="ChEBI" id="CHEBI:29105"/>
        <label>2</label>
    </ligand>
</feature>
<protein>
    <recommendedName>
        <fullName evidence="12">Replication restart protein PriA</fullName>
    </recommendedName>
    <alternativeName>
        <fullName evidence="12">ATP-dependent DNA helicase PriA</fullName>
        <ecNumber evidence="12">5.6.2.4</ecNumber>
    </alternativeName>
    <alternativeName>
        <fullName evidence="12">DNA 3'-5' helicase PriA</fullName>
    </alternativeName>
</protein>
<reference evidence="15 16" key="1">
    <citation type="submission" date="2017-09" db="EMBL/GenBank/DDBJ databases">
        <title>Depth-based differentiation of microbial function through sediment-hosted aquifers and enrichment of novel symbionts in the deep terrestrial subsurface.</title>
        <authorList>
            <person name="Probst A.J."/>
            <person name="Ladd B."/>
            <person name="Jarett J.K."/>
            <person name="Geller-Mcgrath D.E."/>
            <person name="Sieber C.M."/>
            <person name="Emerson J.B."/>
            <person name="Anantharaman K."/>
            <person name="Thomas B.C."/>
            <person name="Malmstrom R."/>
            <person name="Stieglmeier M."/>
            <person name="Klingl A."/>
            <person name="Woyke T."/>
            <person name="Ryan C.M."/>
            <person name="Banfield J.F."/>
        </authorList>
    </citation>
    <scope>NUCLEOTIDE SEQUENCE [LARGE SCALE GENOMIC DNA]</scope>
    <source>
        <strain evidence="15">CG12_big_fil_rev_8_21_14_0_65_43_15</strain>
    </source>
</reference>
<feature type="binding site" evidence="12">
    <location>
        <position position="411"/>
    </location>
    <ligand>
        <name>Zn(2+)</name>
        <dbReference type="ChEBI" id="CHEBI:29105"/>
        <label>1</label>
    </ligand>
</feature>
<dbReference type="InterPro" id="IPR042115">
    <property type="entry name" value="PriA_3primeBD_sf"/>
</dbReference>
<keyword evidence="6 12" id="KW-0347">Helicase</keyword>
<dbReference type="GO" id="GO:0006269">
    <property type="term" value="P:DNA replication, synthesis of primer"/>
    <property type="evidence" value="ECO:0007669"/>
    <property type="project" value="UniProtKB-KW"/>
</dbReference>
<gene>
    <name evidence="12 15" type="primary">priA</name>
    <name evidence="15" type="ORF">COW11_03725</name>
</gene>
<dbReference type="GO" id="GO:0006302">
    <property type="term" value="P:double-strand break repair"/>
    <property type="evidence" value="ECO:0007669"/>
    <property type="project" value="InterPro"/>
</dbReference>
<dbReference type="GO" id="GO:0043138">
    <property type="term" value="F:3'-5' DNA helicase activity"/>
    <property type="evidence" value="ECO:0007669"/>
    <property type="project" value="UniProtKB-EC"/>
</dbReference>
<keyword evidence="9 12" id="KW-0238">DNA-binding</keyword>
<dbReference type="SUPFAM" id="SSF52540">
    <property type="entry name" value="P-loop containing nucleoside triphosphate hydrolases"/>
    <property type="match status" value="2"/>
</dbReference>
<evidence type="ECO:0000313" key="16">
    <source>
        <dbReference type="Proteomes" id="UP000231267"/>
    </source>
</evidence>
<keyword evidence="4 12" id="KW-0547">Nucleotide-binding</keyword>
<keyword evidence="10 12" id="KW-0413">Isomerase</keyword>
<evidence type="ECO:0000256" key="9">
    <source>
        <dbReference type="ARBA" id="ARBA00023125"/>
    </source>
</evidence>
<evidence type="ECO:0000259" key="14">
    <source>
        <dbReference type="PROSITE" id="PS51194"/>
    </source>
</evidence>
<feature type="binding site" evidence="12">
    <location>
        <position position="383"/>
    </location>
    <ligand>
        <name>Zn(2+)</name>
        <dbReference type="ChEBI" id="CHEBI:29105"/>
        <label>2</label>
    </ligand>
</feature>
<dbReference type="InterPro" id="IPR005259">
    <property type="entry name" value="PriA"/>
</dbReference>
<feature type="domain" description="Helicase C-terminal" evidence="14">
    <location>
        <begin position="406"/>
        <end position="580"/>
    </location>
</feature>
<keyword evidence="5 12" id="KW-0378">Hydrolase</keyword>
<dbReference type="Gene3D" id="3.40.1440.60">
    <property type="entry name" value="PriA, 3(prime) DNA-binding domain"/>
    <property type="match status" value="1"/>
</dbReference>
<dbReference type="Pfam" id="PF18074">
    <property type="entry name" value="PriA_C"/>
    <property type="match status" value="1"/>
</dbReference>
<dbReference type="GO" id="GO:0006310">
    <property type="term" value="P:DNA recombination"/>
    <property type="evidence" value="ECO:0007669"/>
    <property type="project" value="InterPro"/>
</dbReference>
<dbReference type="InterPro" id="IPR011545">
    <property type="entry name" value="DEAD/DEAH_box_helicase_dom"/>
</dbReference>
<dbReference type="Pfam" id="PF00270">
    <property type="entry name" value="DEAD"/>
    <property type="match status" value="1"/>
</dbReference>
<evidence type="ECO:0000256" key="11">
    <source>
        <dbReference type="ARBA" id="ARBA00048988"/>
    </source>
</evidence>
<dbReference type="PROSITE" id="PS51194">
    <property type="entry name" value="HELICASE_CTER"/>
    <property type="match status" value="1"/>
</dbReference>
<dbReference type="GO" id="GO:0005524">
    <property type="term" value="F:ATP binding"/>
    <property type="evidence" value="ECO:0007669"/>
    <property type="project" value="UniProtKB-UniRule"/>
</dbReference>
<dbReference type="Pfam" id="PF18319">
    <property type="entry name" value="Zn_ribbon_PriA"/>
    <property type="match status" value="1"/>
</dbReference>
<dbReference type="Proteomes" id="UP000231267">
    <property type="component" value="Unassembled WGS sequence"/>
</dbReference>
<keyword evidence="1 12" id="KW-0639">Primosome</keyword>
<dbReference type="InterPro" id="IPR014001">
    <property type="entry name" value="Helicase_ATP-bd"/>
</dbReference>
<comment type="subunit">
    <text evidence="12">Component of the replication restart primosome.</text>
</comment>
<organism evidence="15 16">
    <name type="scientific">Candidatus Taenaricola geysiri</name>
    <dbReference type="NCBI Taxonomy" id="1974752"/>
    <lineage>
        <taxon>Bacteria</taxon>
        <taxon>Pseudomonadati</taxon>
        <taxon>Candidatus Omnitrophota</taxon>
        <taxon>Candidatus Taenaricola</taxon>
    </lineage>
</organism>
<dbReference type="Pfam" id="PF00271">
    <property type="entry name" value="Helicase_C"/>
    <property type="match status" value="1"/>
</dbReference>
<comment type="catalytic activity">
    <reaction evidence="12">
        <text>Couples ATP hydrolysis with the unwinding of duplex DNA by translocating in the 3'-5' direction.</text>
        <dbReference type="EC" id="5.6.2.4"/>
    </reaction>
</comment>
<feature type="binding site" evidence="12">
    <location>
        <position position="371"/>
    </location>
    <ligand>
        <name>Zn(2+)</name>
        <dbReference type="ChEBI" id="CHEBI:29105"/>
        <label>1</label>
    </ligand>
</feature>
<dbReference type="EC" id="5.6.2.4" evidence="12"/>
<dbReference type="FunFam" id="3.40.1440.60:FF:000001">
    <property type="entry name" value="Primosomal protein N"/>
    <property type="match status" value="1"/>
</dbReference>
<evidence type="ECO:0000256" key="8">
    <source>
        <dbReference type="ARBA" id="ARBA00022840"/>
    </source>
</evidence>
<comment type="caution">
    <text evidence="15">The sequence shown here is derived from an EMBL/GenBank/DDBJ whole genome shotgun (WGS) entry which is preliminary data.</text>
</comment>
<dbReference type="HAMAP" id="MF_00983">
    <property type="entry name" value="PriA"/>
    <property type="match status" value="1"/>
</dbReference>
<dbReference type="PANTHER" id="PTHR30580">
    <property type="entry name" value="PRIMOSOMAL PROTEIN N"/>
    <property type="match status" value="1"/>
</dbReference>
<evidence type="ECO:0000256" key="2">
    <source>
        <dbReference type="ARBA" id="ARBA00022705"/>
    </source>
</evidence>
<dbReference type="GO" id="GO:1990077">
    <property type="term" value="C:primosome complex"/>
    <property type="evidence" value="ECO:0007669"/>
    <property type="project" value="UniProtKB-UniRule"/>
</dbReference>
<evidence type="ECO:0000256" key="5">
    <source>
        <dbReference type="ARBA" id="ARBA00022801"/>
    </source>
</evidence>
<dbReference type="PANTHER" id="PTHR30580:SF0">
    <property type="entry name" value="PRIMOSOMAL PROTEIN N"/>
    <property type="match status" value="1"/>
</dbReference>
<dbReference type="SMART" id="SM00490">
    <property type="entry name" value="HELICc"/>
    <property type="match status" value="1"/>
</dbReference>
<feature type="domain" description="Helicase ATP-binding" evidence="13">
    <location>
        <begin position="142"/>
        <end position="308"/>
    </location>
</feature>
<dbReference type="InterPro" id="IPR040498">
    <property type="entry name" value="PriA_CRR"/>
</dbReference>
<accession>A0A2J0LHL8</accession>
<keyword evidence="7 12" id="KW-0862">Zinc</keyword>
<evidence type="ECO:0000256" key="6">
    <source>
        <dbReference type="ARBA" id="ARBA00022806"/>
    </source>
</evidence>
<feature type="binding site" evidence="12">
    <location>
        <position position="380"/>
    </location>
    <ligand>
        <name>Zn(2+)</name>
        <dbReference type="ChEBI" id="CHEBI:29105"/>
        <label>2</label>
    </ligand>
</feature>
<dbReference type="GO" id="GO:0016887">
    <property type="term" value="F:ATP hydrolysis activity"/>
    <property type="evidence" value="ECO:0007669"/>
    <property type="project" value="RHEA"/>
</dbReference>
<comment type="similarity">
    <text evidence="12">Belongs to the helicase family. PriA subfamily.</text>
</comment>
<dbReference type="FunFam" id="3.40.50.300:FF:000489">
    <property type="entry name" value="Primosome assembly protein PriA"/>
    <property type="match status" value="1"/>
</dbReference>
<dbReference type="Gene3D" id="3.40.50.300">
    <property type="entry name" value="P-loop containing nucleotide triphosphate hydrolases"/>
    <property type="match status" value="2"/>
</dbReference>
<dbReference type="EMBL" id="PFGP01000091">
    <property type="protein sequence ID" value="PIW66354.1"/>
    <property type="molecule type" value="Genomic_DNA"/>
</dbReference>
<dbReference type="InterPro" id="IPR001650">
    <property type="entry name" value="Helicase_C-like"/>
</dbReference>
<dbReference type="InterPro" id="IPR027417">
    <property type="entry name" value="P-loop_NTPase"/>
</dbReference>
<dbReference type="AlphaFoldDB" id="A0A2J0LHL8"/>
<dbReference type="CDD" id="cd17929">
    <property type="entry name" value="DEXHc_priA"/>
    <property type="match status" value="1"/>
</dbReference>
<comment type="cofactor">
    <cofactor evidence="12">
        <name>Zn(2+)</name>
        <dbReference type="ChEBI" id="CHEBI:29105"/>
    </cofactor>
    <text evidence="12">Binds 2 zinc ions per subunit.</text>
</comment>
<dbReference type="NCBIfam" id="TIGR00595">
    <property type="entry name" value="priA"/>
    <property type="match status" value="1"/>
</dbReference>
<feature type="binding site" evidence="12">
    <location>
        <position position="398"/>
    </location>
    <ligand>
        <name>Zn(2+)</name>
        <dbReference type="ChEBI" id="CHEBI:29105"/>
        <label>2</label>
    </ligand>
</feature>
<feature type="binding site" evidence="12">
    <location>
        <position position="374"/>
    </location>
    <ligand>
        <name>Zn(2+)</name>
        <dbReference type="ChEBI" id="CHEBI:29105"/>
        <label>1</label>
    </ligand>
</feature>
<keyword evidence="2 12" id="KW-0235">DNA replication</keyword>
<evidence type="ECO:0000256" key="3">
    <source>
        <dbReference type="ARBA" id="ARBA00022723"/>
    </source>
</evidence>
<dbReference type="InterPro" id="IPR041236">
    <property type="entry name" value="PriA_C"/>
</dbReference>
<dbReference type="GO" id="GO:0008270">
    <property type="term" value="F:zinc ion binding"/>
    <property type="evidence" value="ECO:0007669"/>
    <property type="project" value="UniProtKB-UniRule"/>
</dbReference>
<comment type="function">
    <text evidence="12">Initiates the restart of stalled replication forks, which reloads the replicative helicase on sites other than the origin of replication. Recognizes and binds to abandoned replication forks and remodels them to uncover a helicase loading site. Promotes assembly of the primosome at these replication forks.</text>
</comment>
<dbReference type="GO" id="GO:0003677">
    <property type="term" value="F:DNA binding"/>
    <property type="evidence" value="ECO:0007669"/>
    <property type="project" value="UniProtKB-UniRule"/>
</dbReference>
<evidence type="ECO:0000256" key="12">
    <source>
        <dbReference type="HAMAP-Rule" id="MF_00983"/>
    </source>
</evidence>
<evidence type="ECO:0000256" key="1">
    <source>
        <dbReference type="ARBA" id="ARBA00022515"/>
    </source>
</evidence>
<keyword evidence="3 12" id="KW-0479">Metal-binding</keyword>
<sequence length="661" mass="74186">MYANVVLGLPIEGPFTYKLPDGLIDKACAGKRAWVPFGSRRLIGYIVEIVDNTKVKNIKDIYSIIDENPVLSEDLLKTAKWISEYYFCSWGEAVEAALPPTLKKGKSHMRPPQHEPEDYIEPTEHLPPTEEQGKALKTVWHDIEKNKHNVYLLHGVTGSGKTEVYLQAIAKALDKKKTSIVLVPEISLTPQAIERFKARFKEHVAVLHSHLTQAQRFSEWNKIKSGESSIVVGARSAVFAPVKNLGLIVVDEEHEASYKQQDAPRYHARDVAVKRAYLNDAVVILGSATPSLESYYNARSGSYKFLNLTKRTQARPLPGVQVIDMRHYMNNSRRQAMLSRPLQEAIKSVLDKKEQAILFLNRRGFATFMNCRKCGFVIKCKHCEVSLTYHFQSGELVCHWCGFKQKPPNICPKCSSSYINYFGTGTEKVESEISRLFVSARVNRMDTDATSKRGSHKMILDGFKSGHTQLLVGTQMIAKGLDFPGVTLVGVVSADSTLHIPDFRSGERTFSLLTQVSGRAGRGSIIGKVLVQTFTPEHYAITLAAKHDYVGFFEKEIELRKELKLPPYSHIVKITFRSKSSAKAFESASKLAAKLTEKKDKNIFSVAGPAVSWMSRLRKEYRWDVILKAKHAEDAVNLLRRALSGFKKASTVKMAVDVDPL</sequence>
<evidence type="ECO:0000256" key="10">
    <source>
        <dbReference type="ARBA" id="ARBA00023235"/>
    </source>
</evidence>
<evidence type="ECO:0000256" key="7">
    <source>
        <dbReference type="ARBA" id="ARBA00022833"/>
    </source>
</evidence>
<evidence type="ECO:0000313" key="15">
    <source>
        <dbReference type="EMBL" id="PIW66354.1"/>
    </source>
</evidence>
<feature type="binding site" evidence="12">
    <location>
        <position position="414"/>
    </location>
    <ligand>
        <name>Zn(2+)</name>
        <dbReference type="ChEBI" id="CHEBI:29105"/>
        <label>1</label>
    </ligand>
</feature>
<dbReference type="CDD" id="cd18804">
    <property type="entry name" value="SF2_C_priA"/>
    <property type="match status" value="1"/>
</dbReference>
<keyword evidence="8 12" id="KW-0067">ATP-binding</keyword>
<evidence type="ECO:0000256" key="4">
    <source>
        <dbReference type="ARBA" id="ARBA00022741"/>
    </source>
</evidence>
<proteinExistence type="inferred from homology"/>
<dbReference type="Pfam" id="PF17764">
    <property type="entry name" value="PriA_3primeBD"/>
    <property type="match status" value="1"/>
</dbReference>
<dbReference type="SMART" id="SM00487">
    <property type="entry name" value="DEXDc"/>
    <property type="match status" value="1"/>
</dbReference>
<evidence type="ECO:0000259" key="13">
    <source>
        <dbReference type="PROSITE" id="PS51192"/>
    </source>
</evidence>
<dbReference type="GO" id="GO:0006270">
    <property type="term" value="P:DNA replication initiation"/>
    <property type="evidence" value="ECO:0007669"/>
    <property type="project" value="TreeGrafter"/>
</dbReference>
<dbReference type="PROSITE" id="PS51192">
    <property type="entry name" value="HELICASE_ATP_BIND_1"/>
    <property type="match status" value="1"/>
</dbReference>
<name>A0A2J0LHL8_9BACT</name>
<dbReference type="InterPro" id="IPR041222">
    <property type="entry name" value="PriA_3primeBD"/>
</dbReference>